<dbReference type="AlphaFoldDB" id="A0A9P1JYM2"/>
<gene>
    <name evidence="1" type="ORF">AZOBR_p310025</name>
</gene>
<evidence type="ECO:0008006" key="3">
    <source>
        <dbReference type="Google" id="ProtNLM"/>
    </source>
</evidence>
<dbReference type="EMBL" id="HE577330">
    <property type="protein sequence ID" value="CCD02283.1"/>
    <property type="molecule type" value="Genomic_DNA"/>
</dbReference>
<protein>
    <recommendedName>
        <fullName evidence="3">Transposase</fullName>
    </recommendedName>
</protein>
<organism evidence="1 2">
    <name type="scientific">Azospirillum baldaniorum</name>
    <dbReference type="NCBI Taxonomy" id="1064539"/>
    <lineage>
        <taxon>Bacteria</taxon>
        <taxon>Pseudomonadati</taxon>
        <taxon>Pseudomonadota</taxon>
        <taxon>Alphaproteobacteria</taxon>
        <taxon>Rhodospirillales</taxon>
        <taxon>Azospirillaceae</taxon>
        <taxon>Azospirillum</taxon>
    </lineage>
</organism>
<keyword evidence="1" id="KW-0614">Plasmid</keyword>
<dbReference type="KEGG" id="abs:AZOBR_p310025"/>
<name>A0A9P1JYM2_9PROT</name>
<sequence length="83" mass="9779">MPPKDFLPWQTVYWRFRRLVRRLLFRKIHDLALMLDREIEGWAVSPTTAFLDSTPLTGLAADCDLKENDEFSMIVTEMHIQKG</sequence>
<reference evidence="1 2" key="1">
    <citation type="journal article" date="2011" name="PLoS Genet.">
        <title>Azospirillum genomes reveal transition of bacteria from aquatic to terrestrial environments.</title>
        <authorList>
            <person name="Wisniewski-Dye F."/>
            <person name="Borziak K."/>
            <person name="Khalsa-Moyers G."/>
            <person name="Alexandre G."/>
            <person name="Sukharnikov L.O."/>
            <person name="Wuichet K."/>
            <person name="Hurst G.B."/>
            <person name="McDonald W.H."/>
            <person name="Robertson J.S."/>
            <person name="Barbe V."/>
            <person name="Calteau A."/>
            <person name="Rouy Z."/>
            <person name="Mangenot S."/>
            <person name="Prigent-Combaret C."/>
            <person name="Normand P."/>
            <person name="Boyer M."/>
            <person name="Siguier P."/>
            <person name="Dessaux Y."/>
            <person name="Elmerich C."/>
            <person name="Condemine G."/>
            <person name="Krishnen G."/>
            <person name="Kennedy I."/>
            <person name="Paterson A.H."/>
            <person name="Gonzalez V."/>
            <person name="Mavingui P."/>
            <person name="Zhulin I.B."/>
        </authorList>
    </citation>
    <scope>NUCLEOTIDE SEQUENCE [LARGE SCALE GENOMIC DNA]</scope>
    <source>
        <strain evidence="1 2">Sp245</strain>
    </source>
</reference>
<evidence type="ECO:0000313" key="1">
    <source>
        <dbReference type="EMBL" id="CCD02283.1"/>
    </source>
</evidence>
<dbReference type="Proteomes" id="UP000007319">
    <property type="component" value="Plasmid AZOBR_p3"/>
</dbReference>
<proteinExistence type="predicted"/>
<keyword evidence="2" id="KW-1185">Reference proteome</keyword>
<evidence type="ECO:0000313" key="2">
    <source>
        <dbReference type="Proteomes" id="UP000007319"/>
    </source>
</evidence>
<geneLocation type="plasmid" evidence="1 2">
    <name>AZOBR_p3</name>
</geneLocation>
<accession>A0A9P1JYM2</accession>